<keyword evidence="2" id="KW-1185">Reference proteome</keyword>
<accession>A0A838AEZ6</accession>
<evidence type="ECO:0000313" key="2">
    <source>
        <dbReference type="Proteomes" id="UP000582974"/>
    </source>
</evidence>
<reference evidence="1 2" key="1">
    <citation type="submission" date="2020-07" db="EMBL/GenBank/DDBJ databases">
        <title>Genome of Haloechinothrix sp.</title>
        <authorList>
            <person name="Tang S.-K."/>
            <person name="Yang L."/>
            <person name="Zhu W.-Y."/>
        </authorList>
    </citation>
    <scope>NUCLEOTIDE SEQUENCE [LARGE SCALE GENOMIC DNA]</scope>
    <source>
        <strain evidence="1 2">YIM 98757</strain>
    </source>
</reference>
<dbReference type="RefSeq" id="WP_180894542.1">
    <property type="nucleotide sequence ID" value="NZ_JACCKD010000008.1"/>
</dbReference>
<evidence type="ECO:0000313" key="1">
    <source>
        <dbReference type="EMBL" id="MBA0127725.1"/>
    </source>
</evidence>
<gene>
    <name evidence="1" type="ORF">H0B56_19445</name>
</gene>
<comment type="caution">
    <text evidence="1">The sequence shown here is derived from an EMBL/GenBank/DDBJ whole genome shotgun (WGS) entry which is preliminary data.</text>
</comment>
<dbReference type="InterPro" id="IPR036983">
    <property type="entry name" value="AIM24_sf"/>
</dbReference>
<dbReference type="Proteomes" id="UP000582974">
    <property type="component" value="Unassembled WGS sequence"/>
</dbReference>
<dbReference type="SUPFAM" id="SSF51219">
    <property type="entry name" value="TRAP-like"/>
    <property type="match status" value="1"/>
</dbReference>
<sequence length="203" mass="21142">MDVHTRHTPWFGVARVVLSAGEAVRAEQRAMVATSFGVSVVPDGTAGRRAANPPATFTAPAEGGWVDLAPEHPGDVYALELPTTGGWCVTRDAVLVSPATLRDDPLWSGFRQLFGAEPGFLRHVSGCGSLVLASGGPVEAFSLEAGEVVTIAPAYLLGYPDTVQCRLRALDPAGPQSLRTGEGLVLDVAGPGTVLARTRRTAS</sequence>
<name>A0A838AEZ6_9PSEU</name>
<organism evidence="1 2">
    <name type="scientific">Haloechinothrix aidingensis</name>
    <dbReference type="NCBI Taxonomy" id="2752311"/>
    <lineage>
        <taxon>Bacteria</taxon>
        <taxon>Bacillati</taxon>
        <taxon>Actinomycetota</taxon>
        <taxon>Actinomycetes</taxon>
        <taxon>Pseudonocardiales</taxon>
        <taxon>Pseudonocardiaceae</taxon>
        <taxon>Haloechinothrix</taxon>
    </lineage>
</organism>
<dbReference type="Gene3D" id="3.60.160.10">
    <property type="entry name" value="Mitochondrial biogenesis AIM24"/>
    <property type="match status" value="1"/>
</dbReference>
<dbReference type="InterPro" id="IPR016031">
    <property type="entry name" value="Trp_RNA-bd_attenuator-like_dom"/>
</dbReference>
<dbReference type="EMBL" id="JACCKD010000008">
    <property type="protein sequence ID" value="MBA0127725.1"/>
    <property type="molecule type" value="Genomic_DNA"/>
</dbReference>
<dbReference type="AlphaFoldDB" id="A0A838AEZ6"/>
<dbReference type="InterPro" id="IPR002838">
    <property type="entry name" value="AIM24"/>
</dbReference>
<dbReference type="Pfam" id="PF01987">
    <property type="entry name" value="AIM24"/>
    <property type="match status" value="1"/>
</dbReference>
<protein>
    <submittedName>
        <fullName evidence="1">AIM24 family protein</fullName>
    </submittedName>
</protein>
<proteinExistence type="predicted"/>